<dbReference type="EMBL" id="JAUDZG010000004">
    <property type="protein sequence ID" value="KAK3306037.1"/>
    <property type="molecule type" value="Genomic_DNA"/>
</dbReference>
<reference evidence="2" key="2">
    <citation type="submission" date="2023-06" db="EMBL/GenBank/DDBJ databases">
        <authorList>
            <consortium name="Lawrence Berkeley National Laboratory"/>
            <person name="Mondo S.J."/>
            <person name="Hensen N."/>
            <person name="Bonometti L."/>
            <person name="Westerberg I."/>
            <person name="Brannstrom I.O."/>
            <person name="Guillou S."/>
            <person name="Cros-Aarteil S."/>
            <person name="Calhoun S."/>
            <person name="Haridas S."/>
            <person name="Kuo A."/>
            <person name="Pangilinan J."/>
            <person name="Riley R."/>
            <person name="Labutti K."/>
            <person name="Andreopoulos B."/>
            <person name="Lipzen A."/>
            <person name="Chen C."/>
            <person name="Yanf M."/>
            <person name="Daum C."/>
            <person name="Ng V."/>
            <person name="Clum A."/>
            <person name="Steindorff A."/>
            <person name="Ohm R."/>
            <person name="Martin F."/>
            <person name="Silar P."/>
            <person name="Natvig D."/>
            <person name="Lalanne C."/>
            <person name="Gautier V."/>
            <person name="Ament-Velasquez S.L."/>
            <person name="Kruys A."/>
            <person name="Hutchinson M.I."/>
            <person name="Powell A.J."/>
            <person name="Barry K."/>
            <person name="Miller A.N."/>
            <person name="Grigoriev I.V."/>
            <person name="Debuchy R."/>
            <person name="Gladieux P."/>
            <person name="Thoren M.H."/>
            <person name="Johannesson H."/>
        </authorList>
    </citation>
    <scope>NUCLEOTIDE SEQUENCE</scope>
    <source>
        <strain evidence="2">CBS 333.67</strain>
    </source>
</reference>
<dbReference type="PROSITE" id="PS51677">
    <property type="entry name" value="NODB"/>
    <property type="match status" value="1"/>
</dbReference>
<gene>
    <name evidence="2" type="ORF">B0T15DRAFT_216826</name>
</gene>
<evidence type="ECO:0000313" key="2">
    <source>
        <dbReference type="EMBL" id="KAK3306037.1"/>
    </source>
</evidence>
<protein>
    <recommendedName>
        <fullName evidence="1">NodB homology domain-containing protein</fullName>
    </recommendedName>
</protein>
<reference evidence="2" key="1">
    <citation type="journal article" date="2023" name="Mol. Phylogenet. Evol.">
        <title>Genome-scale phylogeny and comparative genomics of the fungal order Sordariales.</title>
        <authorList>
            <person name="Hensen N."/>
            <person name="Bonometti L."/>
            <person name="Westerberg I."/>
            <person name="Brannstrom I.O."/>
            <person name="Guillou S."/>
            <person name="Cros-Aarteil S."/>
            <person name="Calhoun S."/>
            <person name="Haridas S."/>
            <person name="Kuo A."/>
            <person name="Mondo S."/>
            <person name="Pangilinan J."/>
            <person name="Riley R."/>
            <person name="LaButti K."/>
            <person name="Andreopoulos B."/>
            <person name="Lipzen A."/>
            <person name="Chen C."/>
            <person name="Yan M."/>
            <person name="Daum C."/>
            <person name="Ng V."/>
            <person name="Clum A."/>
            <person name="Steindorff A."/>
            <person name="Ohm R.A."/>
            <person name="Martin F."/>
            <person name="Silar P."/>
            <person name="Natvig D.O."/>
            <person name="Lalanne C."/>
            <person name="Gautier V."/>
            <person name="Ament-Velasquez S.L."/>
            <person name="Kruys A."/>
            <person name="Hutchinson M.I."/>
            <person name="Powell A.J."/>
            <person name="Barry K."/>
            <person name="Miller A.N."/>
            <person name="Grigoriev I.V."/>
            <person name="Debuchy R."/>
            <person name="Gladieux P."/>
            <person name="Hiltunen Thoren M."/>
            <person name="Johannesson H."/>
        </authorList>
    </citation>
    <scope>NUCLEOTIDE SEQUENCE</scope>
    <source>
        <strain evidence="2">CBS 333.67</strain>
    </source>
</reference>
<dbReference type="PANTHER" id="PTHR47561">
    <property type="entry name" value="POLYSACCHARIDE DEACETYLASE FAMILY PROTEIN (AFU_ORTHOLOGUE AFUA_6G05030)"/>
    <property type="match status" value="1"/>
</dbReference>
<proteinExistence type="predicted"/>
<name>A0AAJ0GTR5_9PEZI</name>
<dbReference type="PANTHER" id="PTHR47561:SF1">
    <property type="entry name" value="POLYSACCHARIDE DEACETYLASE FAMILY PROTEIN (AFU_ORTHOLOGUE AFUA_6G05030)"/>
    <property type="match status" value="1"/>
</dbReference>
<dbReference type="GeneID" id="87881574"/>
<evidence type="ECO:0000259" key="1">
    <source>
        <dbReference type="PROSITE" id="PS51677"/>
    </source>
</evidence>
<evidence type="ECO:0000313" key="3">
    <source>
        <dbReference type="Proteomes" id="UP001273166"/>
    </source>
</evidence>
<dbReference type="Pfam" id="PF01522">
    <property type="entry name" value="Polysacc_deac_1"/>
    <property type="match status" value="1"/>
</dbReference>
<dbReference type="InterPro" id="IPR002509">
    <property type="entry name" value="NODB_dom"/>
</dbReference>
<organism evidence="2 3">
    <name type="scientific">Chaetomium strumarium</name>
    <dbReference type="NCBI Taxonomy" id="1170767"/>
    <lineage>
        <taxon>Eukaryota</taxon>
        <taxon>Fungi</taxon>
        <taxon>Dikarya</taxon>
        <taxon>Ascomycota</taxon>
        <taxon>Pezizomycotina</taxon>
        <taxon>Sordariomycetes</taxon>
        <taxon>Sordariomycetidae</taxon>
        <taxon>Sordariales</taxon>
        <taxon>Chaetomiaceae</taxon>
        <taxon>Chaetomium</taxon>
    </lineage>
</organism>
<accession>A0AAJ0GTR5</accession>
<dbReference type="GO" id="GO:0016810">
    <property type="term" value="F:hydrolase activity, acting on carbon-nitrogen (but not peptide) bonds"/>
    <property type="evidence" value="ECO:0007669"/>
    <property type="project" value="InterPro"/>
</dbReference>
<dbReference type="AlphaFoldDB" id="A0AAJ0GTR5"/>
<sequence length="275" mass="31431">MASQSHQSPWPAPYQAAIAFTMDNLGEAQDVLQNRWPHPIGTHPSVTDQLPRMLGLLDKYGLRATYFVEAWSLGVYLDAVQQLVRAGHEVAWHGYQHEVWSGLDELQERESFERSFKAANGVAGVEYCGFRPPGGKVNERTWSLFKEYGVDYVSPLGQFGVGKEGVIVLPFEWRAVDAFWYMEKFAGIRKENGERQEILSPGEFKEWLMAKIVELVRTSGFMSILFHPFLQTSDEKFEVLEEVLKRISEDGKIWVAPCKEIAQWVMEHPESFNKG</sequence>
<comment type="caution">
    <text evidence="2">The sequence shown here is derived from an EMBL/GenBank/DDBJ whole genome shotgun (WGS) entry which is preliminary data.</text>
</comment>
<dbReference type="Gene3D" id="3.20.20.370">
    <property type="entry name" value="Glycoside hydrolase/deacetylase"/>
    <property type="match status" value="1"/>
</dbReference>
<dbReference type="SUPFAM" id="SSF88713">
    <property type="entry name" value="Glycoside hydrolase/deacetylase"/>
    <property type="match status" value="1"/>
</dbReference>
<dbReference type="Proteomes" id="UP001273166">
    <property type="component" value="Unassembled WGS sequence"/>
</dbReference>
<feature type="domain" description="NodB homology" evidence="1">
    <location>
        <begin position="29"/>
        <end position="256"/>
    </location>
</feature>
<dbReference type="RefSeq" id="XP_062721817.1">
    <property type="nucleotide sequence ID" value="XM_062862745.1"/>
</dbReference>
<dbReference type="GO" id="GO:0005975">
    <property type="term" value="P:carbohydrate metabolic process"/>
    <property type="evidence" value="ECO:0007669"/>
    <property type="project" value="InterPro"/>
</dbReference>
<dbReference type="InterPro" id="IPR011330">
    <property type="entry name" value="Glyco_hydro/deAcase_b/a-brl"/>
</dbReference>
<keyword evidence="3" id="KW-1185">Reference proteome</keyword>